<gene>
    <name evidence="1" type="ORF">ACFQY8_05885</name>
</gene>
<proteinExistence type="predicted"/>
<protein>
    <submittedName>
        <fullName evidence="1">DNA-3-methyladenine glycosylase I</fullName>
    </submittedName>
</protein>
<dbReference type="SUPFAM" id="SSF48150">
    <property type="entry name" value="DNA-glycosylase"/>
    <property type="match status" value="1"/>
</dbReference>
<organism evidence="1 2">
    <name type="scientific">Alloscardovia venturai</name>
    <dbReference type="NCBI Taxonomy" id="1769421"/>
    <lineage>
        <taxon>Bacteria</taxon>
        <taxon>Bacillati</taxon>
        <taxon>Actinomycetota</taxon>
        <taxon>Actinomycetes</taxon>
        <taxon>Bifidobacteriales</taxon>
        <taxon>Bifidobacteriaceae</taxon>
        <taxon>Alloscardovia</taxon>
    </lineage>
</organism>
<dbReference type="PANTHER" id="PTHR30037:SF4">
    <property type="entry name" value="DNA-3-METHYLADENINE GLYCOSYLASE I"/>
    <property type="match status" value="1"/>
</dbReference>
<dbReference type="Gene3D" id="1.10.340.30">
    <property type="entry name" value="Hypothetical protein, domain 2"/>
    <property type="match status" value="1"/>
</dbReference>
<reference evidence="2" key="1">
    <citation type="journal article" date="2019" name="Int. J. Syst. Evol. Microbiol.">
        <title>The Global Catalogue of Microorganisms (GCM) 10K type strain sequencing project: providing services to taxonomists for standard genome sequencing and annotation.</title>
        <authorList>
            <consortium name="The Broad Institute Genomics Platform"/>
            <consortium name="The Broad Institute Genome Sequencing Center for Infectious Disease"/>
            <person name="Wu L."/>
            <person name="Ma J."/>
        </authorList>
    </citation>
    <scope>NUCLEOTIDE SEQUENCE [LARGE SCALE GENOMIC DNA]</scope>
    <source>
        <strain evidence="2">CCM 8604</strain>
    </source>
</reference>
<dbReference type="EMBL" id="JBHTHQ010000021">
    <property type="protein sequence ID" value="MFD0705271.1"/>
    <property type="molecule type" value="Genomic_DNA"/>
</dbReference>
<keyword evidence="2" id="KW-1185">Reference proteome</keyword>
<sequence>MMNEECNSWAHDDPLMLDYHDTRWCRPVHDDNELFAMLCLEGQQAGLSWSTIVKKEAAFRLAFDNYDISRVAHYDEHTIEKLMNNTAIVRNRRKIESAIHNARVIEDMLTMGKYSTFDEYMWHFTDGARIVNRWTEFSQIPAKSKLSEAVSKDMKKYGFTFVGPVIMYSYLQGIGVIDDHLDGCPCKLNEKFSRK</sequence>
<dbReference type="RefSeq" id="WP_377938964.1">
    <property type="nucleotide sequence ID" value="NZ_JBHTHQ010000021.1"/>
</dbReference>
<dbReference type="InterPro" id="IPR011257">
    <property type="entry name" value="DNA_glycosylase"/>
</dbReference>
<evidence type="ECO:0000313" key="2">
    <source>
        <dbReference type="Proteomes" id="UP001597036"/>
    </source>
</evidence>
<comment type="caution">
    <text evidence="1">The sequence shown here is derived from an EMBL/GenBank/DDBJ whole genome shotgun (WGS) entry which is preliminary data.</text>
</comment>
<dbReference type="Proteomes" id="UP001597036">
    <property type="component" value="Unassembled WGS sequence"/>
</dbReference>
<evidence type="ECO:0000313" key="1">
    <source>
        <dbReference type="EMBL" id="MFD0705271.1"/>
    </source>
</evidence>
<accession>A0ABW2Y677</accession>
<name>A0ABW2Y677_9BIFI</name>
<dbReference type="PANTHER" id="PTHR30037">
    <property type="entry name" value="DNA-3-METHYLADENINE GLYCOSYLASE 1"/>
    <property type="match status" value="1"/>
</dbReference>
<dbReference type="Pfam" id="PF03352">
    <property type="entry name" value="Adenine_glyco"/>
    <property type="match status" value="1"/>
</dbReference>
<dbReference type="InterPro" id="IPR052891">
    <property type="entry name" value="DNA-3mA_glycosylase"/>
</dbReference>
<dbReference type="InterPro" id="IPR005019">
    <property type="entry name" value="Adenine_glyco"/>
</dbReference>